<dbReference type="PANTHER" id="PTHR11165">
    <property type="entry name" value="SKP1"/>
    <property type="match status" value="1"/>
</dbReference>
<dbReference type="SUPFAM" id="SSF81382">
    <property type="entry name" value="Skp1 dimerisation domain-like"/>
    <property type="match status" value="1"/>
</dbReference>
<comment type="pathway">
    <text evidence="1">Protein modification; protein ubiquitination.</text>
</comment>
<protein>
    <submittedName>
        <fullName evidence="4">SLF-interacting Skp1-like protein 3</fullName>
    </submittedName>
</protein>
<feature type="region of interest" description="Disordered" evidence="2">
    <location>
        <begin position="21"/>
        <end position="50"/>
    </location>
</feature>
<dbReference type="InterPro" id="IPR016072">
    <property type="entry name" value="Skp1_comp_dimer"/>
</dbReference>
<evidence type="ECO:0000313" key="4">
    <source>
        <dbReference type="EMBL" id="CCH26214.1"/>
    </source>
</evidence>
<dbReference type="GO" id="GO:0006511">
    <property type="term" value="P:ubiquitin-dependent protein catabolic process"/>
    <property type="evidence" value="ECO:0007669"/>
    <property type="project" value="InterPro"/>
</dbReference>
<name>S0BE87_MALDO</name>
<dbReference type="InterPro" id="IPR016897">
    <property type="entry name" value="SKP1"/>
</dbReference>
<dbReference type="EMBL" id="HE802068">
    <property type="protein sequence ID" value="CCH26214.1"/>
    <property type="molecule type" value="Genomic_DNA"/>
</dbReference>
<sequence length="145" mass="16326">MTHDRNIPAEAIAVVPDTPIRNSTYRAPSKTENNYPTRTDPTPVVPISPWLRDMGEEGAEGAEGVGDMVMPVPNVHSAELLILAADFLHVDLLLEVLNQTVADQIKNKNVEHMRKLFGVESDYTPEEEQKLCEEYAWAFERHVVF</sequence>
<organism evidence="4">
    <name type="scientific">Malus domestica</name>
    <name type="common">Apple</name>
    <name type="synonym">Pyrus malus</name>
    <dbReference type="NCBI Taxonomy" id="3750"/>
    <lineage>
        <taxon>Eukaryota</taxon>
        <taxon>Viridiplantae</taxon>
        <taxon>Streptophyta</taxon>
        <taxon>Embryophyta</taxon>
        <taxon>Tracheophyta</taxon>
        <taxon>Spermatophyta</taxon>
        <taxon>Magnoliopsida</taxon>
        <taxon>eudicotyledons</taxon>
        <taxon>Gunneridae</taxon>
        <taxon>Pentapetalae</taxon>
        <taxon>rosids</taxon>
        <taxon>fabids</taxon>
        <taxon>Rosales</taxon>
        <taxon>Rosaceae</taxon>
        <taxon>Amygdaloideae</taxon>
        <taxon>Maleae</taxon>
        <taxon>Malus</taxon>
    </lineage>
</organism>
<feature type="domain" description="SKP1 component dimerisation" evidence="3">
    <location>
        <begin position="93"/>
        <end position="138"/>
    </location>
</feature>
<dbReference type="Pfam" id="PF01466">
    <property type="entry name" value="Skp1"/>
    <property type="match status" value="1"/>
</dbReference>
<accession>S0BE87</accession>
<evidence type="ECO:0000256" key="2">
    <source>
        <dbReference type="SAM" id="MobiDB-lite"/>
    </source>
</evidence>
<proteinExistence type="predicted"/>
<dbReference type="InterPro" id="IPR036296">
    <property type="entry name" value="SKP1-like_dim_sf"/>
</dbReference>
<reference evidence="4" key="1">
    <citation type="submission" date="2012-04" db="EMBL/GenBank/DDBJ databases">
        <authorList>
            <person name="Li M.F."/>
            <person name="Xu C."/>
            <person name="Wu J.K."/>
            <person name="Zhang Y.E."/>
            <person name="Guo H."/>
            <person name="Li T.Z."/>
            <person name="Xue Y.B."/>
        </authorList>
    </citation>
    <scope>NUCLEOTIDE SEQUENCE</scope>
    <source>
        <tissue evidence="4">Leaf</tissue>
    </source>
</reference>
<dbReference type="AlphaFoldDB" id="S0BE87"/>
<feature type="compositionally biased region" description="Polar residues" evidence="2">
    <location>
        <begin position="21"/>
        <end position="40"/>
    </location>
</feature>
<evidence type="ECO:0000259" key="3">
    <source>
        <dbReference type="Pfam" id="PF01466"/>
    </source>
</evidence>
<gene>
    <name evidence="4" type="primary">SSK3</name>
</gene>
<evidence type="ECO:0000256" key="1">
    <source>
        <dbReference type="ARBA" id="ARBA00004906"/>
    </source>
</evidence>
<dbReference type="Gene3D" id="3.30.710.10">
    <property type="entry name" value="Potassium Channel Kv1.1, Chain A"/>
    <property type="match status" value="1"/>
</dbReference>
<dbReference type="InterPro" id="IPR011333">
    <property type="entry name" value="SKP1/BTB/POZ_sf"/>
</dbReference>